<evidence type="ECO:0000313" key="13">
    <source>
        <dbReference type="Proteomes" id="UP000287872"/>
    </source>
</evidence>
<dbReference type="GO" id="GO:0005524">
    <property type="term" value="F:ATP binding"/>
    <property type="evidence" value="ECO:0007669"/>
    <property type="project" value="UniProtKB-KW"/>
</dbReference>
<dbReference type="Pfam" id="PF00664">
    <property type="entry name" value="ABC_membrane"/>
    <property type="match status" value="1"/>
</dbReference>
<dbReference type="GO" id="GO:0016887">
    <property type="term" value="F:ATP hydrolysis activity"/>
    <property type="evidence" value="ECO:0007669"/>
    <property type="project" value="InterPro"/>
</dbReference>
<dbReference type="SMART" id="SM00382">
    <property type="entry name" value="AAA"/>
    <property type="match status" value="1"/>
</dbReference>
<dbReference type="AlphaFoldDB" id="A0A401UPE1"/>
<feature type="transmembrane region" description="Helical" evidence="9">
    <location>
        <begin position="276"/>
        <end position="293"/>
    </location>
</feature>
<dbReference type="SUPFAM" id="SSF52540">
    <property type="entry name" value="P-loop containing nucleoside triphosphate hydrolases"/>
    <property type="match status" value="1"/>
</dbReference>
<evidence type="ECO:0000256" key="6">
    <source>
        <dbReference type="ARBA" id="ARBA00022840"/>
    </source>
</evidence>
<dbReference type="EMBL" id="BHYK01000018">
    <property type="protein sequence ID" value="GCD11413.1"/>
    <property type="molecule type" value="Genomic_DNA"/>
</dbReference>
<dbReference type="GO" id="GO:0005886">
    <property type="term" value="C:plasma membrane"/>
    <property type="evidence" value="ECO:0007669"/>
    <property type="project" value="UniProtKB-SubCell"/>
</dbReference>
<dbReference type="FunFam" id="3.40.50.300:FF:000221">
    <property type="entry name" value="Multidrug ABC transporter ATP-binding protein"/>
    <property type="match status" value="1"/>
</dbReference>
<comment type="caution">
    <text evidence="12">The sequence shown here is derived from an EMBL/GenBank/DDBJ whole genome shotgun (WGS) entry which is preliminary data.</text>
</comment>
<dbReference type="InterPro" id="IPR039421">
    <property type="entry name" value="Type_1_exporter"/>
</dbReference>
<dbReference type="PROSITE" id="PS50893">
    <property type="entry name" value="ABC_TRANSPORTER_2"/>
    <property type="match status" value="1"/>
</dbReference>
<dbReference type="Proteomes" id="UP000287872">
    <property type="component" value="Unassembled WGS sequence"/>
</dbReference>
<keyword evidence="6" id="KW-0067">ATP-binding</keyword>
<dbReference type="Gene3D" id="3.40.50.300">
    <property type="entry name" value="P-loop containing nucleotide triphosphate hydrolases"/>
    <property type="match status" value="1"/>
</dbReference>
<feature type="transmembrane region" description="Helical" evidence="9">
    <location>
        <begin position="163"/>
        <end position="183"/>
    </location>
</feature>
<evidence type="ECO:0000256" key="2">
    <source>
        <dbReference type="ARBA" id="ARBA00022448"/>
    </source>
</evidence>
<protein>
    <submittedName>
        <fullName evidence="12">ABC transporter permease</fullName>
    </submittedName>
</protein>
<dbReference type="PROSITE" id="PS00211">
    <property type="entry name" value="ABC_TRANSPORTER_1"/>
    <property type="match status" value="1"/>
</dbReference>
<dbReference type="Pfam" id="PF00005">
    <property type="entry name" value="ABC_tran"/>
    <property type="match status" value="1"/>
</dbReference>
<dbReference type="OrthoDB" id="9762778at2"/>
<evidence type="ECO:0000256" key="9">
    <source>
        <dbReference type="SAM" id="Phobius"/>
    </source>
</evidence>
<keyword evidence="4 9" id="KW-0812">Transmembrane</keyword>
<dbReference type="SUPFAM" id="SSF90123">
    <property type="entry name" value="ABC transporter transmembrane region"/>
    <property type="match status" value="1"/>
</dbReference>
<feature type="transmembrane region" description="Helical" evidence="9">
    <location>
        <begin position="60"/>
        <end position="78"/>
    </location>
</feature>
<dbReference type="PROSITE" id="PS50929">
    <property type="entry name" value="ABC_TM1F"/>
    <property type="match status" value="1"/>
</dbReference>
<dbReference type="CDD" id="cd07346">
    <property type="entry name" value="ABC_6TM_exporters"/>
    <property type="match status" value="1"/>
</dbReference>
<keyword evidence="8 9" id="KW-0472">Membrane</keyword>
<sequence>MNEKKQNSLSILFKWAGKEKYKLYFSMFCGFVSGLMVIAPYIAIYKIIENIYFKQLTREILLQYSILLTISIILRYFFMAVGIVASHKGAYNALYNVRCMIINHMAKIPLGYLNEKSAGEIKKVISEDIEKLELFLAHHLSEIFMYLSGPIAIFGYLCTVNPILALITLIPIPICVLLQFMMFKGQSTRMNELNKVTGNLNSVMIEYINGMKLIKAYDMGADSYKKYKGAIDEQHSLWKKIAYKMGPLYAVFVIVLQCGVVFVIPIGGFMYNHGSAKAGALILFAFVGSLYLSELRPLMELGSNFSQVLNGINNAKAIIEIPAYEKGDKAFPNNTEIKLKDVSFSYDGKINILNKVNLTIKAGEKIAFVGRSGAGKSTMMQLISRSFDTNKGRILIGGKDIKEIDYETLLQNISIVFQNTFLTKESILENIKMGKEASLHEVKTAAKKAQIHDFIESLPEGYDTKVGSYGSRFSGGEKQRIAIARAILKNAPILILDEATSAADPEKQQEIDVAIDDLCKNKTVIIIAHRLNIVRKCDRVAIVENNTVTDIGVHDELLKTNEYYRQIWDFYDKSKNIQYSVKAGE</sequence>
<dbReference type="RefSeq" id="WP_125003216.1">
    <property type="nucleotide sequence ID" value="NZ_BHYK01000018.1"/>
</dbReference>
<accession>A0A401UPE1</accession>
<dbReference type="PANTHER" id="PTHR24221">
    <property type="entry name" value="ATP-BINDING CASSETTE SUB-FAMILY B"/>
    <property type="match status" value="1"/>
</dbReference>
<keyword evidence="7 9" id="KW-1133">Transmembrane helix</keyword>
<reference evidence="12 13" key="1">
    <citation type="submission" date="2018-11" db="EMBL/GenBank/DDBJ databases">
        <title>Genome sequencing and assembly of Clostridium tagluense strain A121.</title>
        <authorList>
            <person name="Murakami T."/>
            <person name="Segawa T."/>
            <person name="Shcherbakova V.A."/>
            <person name="Mori H."/>
            <person name="Yoshimura Y."/>
        </authorList>
    </citation>
    <scope>NUCLEOTIDE SEQUENCE [LARGE SCALE GENOMIC DNA]</scope>
    <source>
        <strain evidence="12 13">A121</strain>
    </source>
</reference>
<dbReference type="InterPro" id="IPR003593">
    <property type="entry name" value="AAA+_ATPase"/>
</dbReference>
<proteinExistence type="predicted"/>
<keyword evidence="2" id="KW-0813">Transport</keyword>
<dbReference type="GO" id="GO:0140359">
    <property type="term" value="F:ABC-type transporter activity"/>
    <property type="evidence" value="ECO:0007669"/>
    <property type="project" value="InterPro"/>
</dbReference>
<feature type="transmembrane region" description="Helical" evidence="9">
    <location>
        <begin position="21"/>
        <end position="48"/>
    </location>
</feature>
<dbReference type="InterPro" id="IPR017871">
    <property type="entry name" value="ABC_transporter-like_CS"/>
</dbReference>
<evidence type="ECO:0000256" key="4">
    <source>
        <dbReference type="ARBA" id="ARBA00022692"/>
    </source>
</evidence>
<evidence type="ECO:0000256" key="8">
    <source>
        <dbReference type="ARBA" id="ARBA00023136"/>
    </source>
</evidence>
<organism evidence="12 13">
    <name type="scientific">Clostridium tagluense</name>
    <dbReference type="NCBI Taxonomy" id="360422"/>
    <lineage>
        <taxon>Bacteria</taxon>
        <taxon>Bacillati</taxon>
        <taxon>Bacillota</taxon>
        <taxon>Clostridia</taxon>
        <taxon>Eubacteriales</taxon>
        <taxon>Clostridiaceae</taxon>
        <taxon>Clostridium</taxon>
    </lineage>
</organism>
<dbReference type="PANTHER" id="PTHR24221:SF654">
    <property type="entry name" value="ATP-BINDING CASSETTE SUB-FAMILY B MEMBER 6"/>
    <property type="match status" value="1"/>
</dbReference>
<name>A0A401UPE1_9CLOT</name>
<feature type="transmembrane region" description="Helical" evidence="9">
    <location>
        <begin position="248"/>
        <end position="270"/>
    </location>
</feature>
<dbReference type="Gene3D" id="1.20.1560.10">
    <property type="entry name" value="ABC transporter type 1, transmembrane domain"/>
    <property type="match status" value="1"/>
</dbReference>
<keyword evidence="5" id="KW-0547">Nucleotide-binding</keyword>
<evidence type="ECO:0000256" key="7">
    <source>
        <dbReference type="ARBA" id="ARBA00022989"/>
    </source>
</evidence>
<keyword evidence="13" id="KW-1185">Reference proteome</keyword>
<dbReference type="InterPro" id="IPR036640">
    <property type="entry name" value="ABC1_TM_sf"/>
</dbReference>
<evidence type="ECO:0000259" key="11">
    <source>
        <dbReference type="PROSITE" id="PS50929"/>
    </source>
</evidence>
<feature type="domain" description="ABC transporter" evidence="10">
    <location>
        <begin position="337"/>
        <end position="570"/>
    </location>
</feature>
<evidence type="ECO:0000259" key="10">
    <source>
        <dbReference type="PROSITE" id="PS50893"/>
    </source>
</evidence>
<feature type="transmembrane region" description="Helical" evidence="9">
    <location>
        <begin position="132"/>
        <end position="157"/>
    </location>
</feature>
<evidence type="ECO:0000256" key="1">
    <source>
        <dbReference type="ARBA" id="ARBA00004651"/>
    </source>
</evidence>
<comment type="subcellular location">
    <subcellularLocation>
        <location evidence="1">Cell membrane</location>
        <topology evidence="1">Multi-pass membrane protein</topology>
    </subcellularLocation>
</comment>
<gene>
    <name evidence="12" type="ORF">Ctaglu_30360</name>
</gene>
<dbReference type="InterPro" id="IPR003439">
    <property type="entry name" value="ABC_transporter-like_ATP-bd"/>
</dbReference>
<dbReference type="InterPro" id="IPR011527">
    <property type="entry name" value="ABC1_TM_dom"/>
</dbReference>
<feature type="domain" description="ABC transmembrane type-1" evidence="11">
    <location>
        <begin position="25"/>
        <end position="307"/>
    </location>
</feature>
<evidence type="ECO:0000256" key="5">
    <source>
        <dbReference type="ARBA" id="ARBA00022741"/>
    </source>
</evidence>
<evidence type="ECO:0000313" key="12">
    <source>
        <dbReference type="EMBL" id="GCD11413.1"/>
    </source>
</evidence>
<dbReference type="InterPro" id="IPR027417">
    <property type="entry name" value="P-loop_NTPase"/>
</dbReference>
<evidence type="ECO:0000256" key="3">
    <source>
        <dbReference type="ARBA" id="ARBA00022475"/>
    </source>
</evidence>
<keyword evidence="3" id="KW-1003">Cell membrane</keyword>